<name>A0A371FCG8_MUCPR</name>
<gene>
    <name evidence="2" type="ORF">CR513_44081</name>
</gene>
<protein>
    <submittedName>
        <fullName evidence="2">Uncharacterized protein</fullName>
    </submittedName>
</protein>
<keyword evidence="3" id="KW-1185">Reference proteome</keyword>
<reference evidence="2" key="1">
    <citation type="submission" date="2018-05" db="EMBL/GenBank/DDBJ databases">
        <title>Draft genome of Mucuna pruriens seed.</title>
        <authorList>
            <person name="Nnadi N.E."/>
            <person name="Vos R."/>
            <person name="Hasami M.H."/>
            <person name="Devisetty U.K."/>
            <person name="Aguiy J.C."/>
        </authorList>
    </citation>
    <scope>NUCLEOTIDE SEQUENCE [LARGE SCALE GENOMIC DNA]</scope>
    <source>
        <strain evidence="2">JCA_2017</strain>
    </source>
</reference>
<sequence>VHRHAELGMGMLDNFYSKHEHSSMFSPPYSNKRMKNMATKGGKGASSEDQSSNYSKWFSSPTLLKSHKDFNSLLRWKNKVQLDSGFIFT</sequence>
<accession>A0A371FCG8</accession>
<feature type="region of interest" description="Disordered" evidence="1">
    <location>
        <begin position="26"/>
        <end position="54"/>
    </location>
</feature>
<dbReference type="Proteomes" id="UP000257109">
    <property type="component" value="Unassembled WGS sequence"/>
</dbReference>
<proteinExistence type="predicted"/>
<dbReference type="EMBL" id="QJKJ01009659">
    <property type="protein sequence ID" value="RDX75980.1"/>
    <property type="molecule type" value="Genomic_DNA"/>
</dbReference>
<feature type="non-terminal residue" evidence="2">
    <location>
        <position position="1"/>
    </location>
</feature>
<evidence type="ECO:0000313" key="2">
    <source>
        <dbReference type="EMBL" id="RDX75980.1"/>
    </source>
</evidence>
<dbReference type="AlphaFoldDB" id="A0A371FCG8"/>
<evidence type="ECO:0000313" key="3">
    <source>
        <dbReference type="Proteomes" id="UP000257109"/>
    </source>
</evidence>
<comment type="caution">
    <text evidence="2">The sequence shown here is derived from an EMBL/GenBank/DDBJ whole genome shotgun (WGS) entry which is preliminary data.</text>
</comment>
<evidence type="ECO:0000256" key="1">
    <source>
        <dbReference type="SAM" id="MobiDB-lite"/>
    </source>
</evidence>
<organism evidence="2 3">
    <name type="scientific">Mucuna pruriens</name>
    <name type="common">Velvet bean</name>
    <name type="synonym">Dolichos pruriens</name>
    <dbReference type="NCBI Taxonomy" id="157652"/>
    <lineage>
        <taxon>Eukaryota</taxon>
        <taxon>Viridiplantae</taxon>
        <taxon>Streptophyta</taxon>
        <taxon>Embryophyta</taxon>
        <taxon>Tracheophyta</taxon>
        <taxon>Spermatophyta</taxon>
        <taxon>Magnoliopsida</taxon>
        <taxon>eudicotyledons</taxon>
        <taxon>Gunneridae</taxon>
        <taxon>Pentapetalae</taxon>
        <taxon>rosids</taxon>
        <taxon>fabids</taxon>
        <taxon>Fabales</taxon>
        <taxon>Fabaceae</taxon>
        <taxon>Papilionoideae</taxon>
        <taxon>50 kb inversion clade</taxon>
        <taxon>NPAAA clade</taxon>
        <taxon>indigoferoid/millettioid clade</taxon>
        <taxon>Phaseoleae</taxon>
        <taxon>Mucuna</taxon>
    </lineage>
</organism>